<name>A0ABU4S3G6_9GAMM</name>
<evidence type="ECO:0000313" key="2">
    <source>
        <dbReference type="EMBL" id="MDX6851061.1"/>
    </source>
</evidence>
<evidence type="ECO:0000256" key="1">
    <source>
        <dbReference type="SAM" id="Phobius"/>
    </source>
</evidence>
<evidence type="ECO:0000313" key="3">
    <source>
        <dbReference type="Proteomes" id="UP001273505"/>
    </source>
</evidence>
<accession>A0ABU4S3G6</accession>
<keyword evidence="1" id="KW-0812">Transmembrane</keyword>
<evidence type="ECO:0008006" key="4">
    <source>
        <dbReference type="Google" id="ProtNLM"/>
    </source>
</evidence>
<protein>
    <recommendedName>
        <fullName evidence="4">Intracellular septation protein A</fullName>
    </recommendedName>
</protein>
<gene>
    <name evidence="2" type="ORF">SCD92_16915</name>
</gene>
<sequence length="185" mass="20863">MRVLTVVAMIVLLLYPLLVYVGMQWLEPRVLGLAIATVYLLRFACKVKHWWQRLLIVTALTSAAAVLWWSNDETLLKLLPTAINVAMAGFFMYSLVHPPTLPARVAALDYPEGLPDIVLTYTTWVTRIWVGFFLVNAALAAVTALFASREVWALYNGVIAYLLMGLLFGGEFAYRHLIFHKKHAL</sequence>
<comment type="caution">
    <text evidence="2">The sequence shown here is derived from an EMBL/GenBank/DDBJ whole genome shotgun (WGS) entry which is preliminary data.</text>
</comment>
<organism evidence="2 3">
    <name type="scientific">Gilvimarinus gilvus</name>
    <dbReference type="NCBI Taxonomy" id="3058038"/>
    <lineage>
        <taxon>Bacteria</taxon>
        <taxon>Pseudomonadati</taxon>
        <taxon>Pseudomonadota</taxon>
        <taxon>Gammaproteobacteria</taxon>
        <taxon>Cellvibrionales</taxon>
        <taxon>Cellvibrionaceae</taxon>
        <taxon>Gilvimarinus</taxon>
    </lineage>
</organism>
<feature type="transmembrane region" description="Helical" evidence="1">
    <location>
        <begin position="128"/>
        <end position="147"/>
    </location>
</feature>
<reference evidence="2 3" key="1">
    <citation type="submission" date="2023-11" db="EMBL/GenBank/DDBJ databases">
        <title>Gilvimarinus fulvus sp. nov., isolated from the surface of Kelp.</title>
        <authorList>
            <person name="Sun Y.Y."/>
            <person name="Gong Y."/>
            <person name="Du Z.J."/>
        </authorList>
    </citation>
    <scope>NUCLEOTIDE SEQUENCE [LARGE SCALE GENOMIC DNA]</scope>
    <source>
        <strain evidence="2 3">SDUM040013</strain>
    </source>
</reference>
<feature type="transmembrane region" description="Helical" evidence="1">
    <location>
        <begin position="50"/>
        <end position="69"/>
    </location>
</feature>
<feature type="transmembrane region" description="Helical" evidence="1">
    <location>
        <begin position="153"/>
        <end position="174"/>
    </location>
</feature>
<dbReference type="Proteomes" id="UP001273505">
    <property type="component" value="Unassembled WGS sequence"/>
</dbReference>
<dbReference type="EMBL" id="JAXAFO010000038">
    <property type="protein sequence ID" value="MDX6851061.1"/>
    <property type="molecule type" value="Genomic_DNA"/>
</dbReference>
<proteinExistence type="predicted"/>
<feature type="transmembrane region" description="Helical" evidence="1">
    <location>
        <begin position="75"/>
        <end position="96"/>
    </location>
</feature>
<keyword evidence="1" id="KW-1133">Transmembrane helix</keyword>
<dbReference type="RefSeq" id="WP_302723965.1">
    <property type="nucleotide sequence ID" value="NZ_JAULRU010000731.1"/>
</dbReference>
<keyword evidence="1" id="KW-0472">Membrane</keyword>
<keyword evidence="3" id="KW-1185">Reference proteome</keyword>